<reference evidence="2" key="1">
    <citation type="submission" date="2013-06" db="EMBL/GenBank/DDBJ databases">
        <authorList>
            <person name="Zhao Q."/>
        </authorList>
    </citation>
    <scope>NUCLEOTIDE SEQUENCE</scope>
    <source>
        <strain evidence="2">cv. W1943</strain>
    </source>
</reference>
<dbReference type="EnsemblPlants" id="ORUFI01G23330.1">
    <property type="protein sequence ID" value="ORUFI01G23330.1"/>
    <property type="gene ID" value="ORUFI01G23330"/>
</dbReference>
<evidence type="ECO:0000313" key="1">
    <source>
        <dbReference type="EnsemblPlants" id="ORUFI01G23330.1"/>
    </source>
</evidence>
<evidence type="ECO:0000313" key="2">
    <source>
        <dbReference type="Proteomes" id="UP000008022"/>
    </source>
</evidence>
<name>A0A0E0MYH9_ORYRU</name>
<dbReference type="HOGENOM" id="CLU_001090_1_1_1"/>
<organism evidence="1 2">
    <name type="scientific">Oryza rufipogon</name>
    <name type="common">Brownbeard rice</name>
    <name type="synonym">Asian wild rice</name>
    <dbReference type="NCBI Taxonomy" id="4529"/>
    <lineage>
        <taxon>Eukaryota</taxon>
        <taxon>Viridiplantae</taxon>
        <taxon>Streptophyta</taxon>
        <taxon>Embryophyta</taxon>
        <taxon>Tracheophyta</taxon>
        <taxon>Spermatophyta</taxon>
        <taxon>Magnoliopsida</taxon>
        <taxon>Liliopsida</taxon>
        <taxon>Poales</taxon>
        <taxon>Poaceae</taxon>
        <taxon>BOP clade</taxon>
        <taxon>Oryzoideae</taxon>
        <taxon>Oryzeae</taxon>
        <taxon>Oryzinae</taxon>
        <taxon>Oryza</taxon>
    </lineage>
</organism>
<dbReference type="OMA" id="IRYQIRC"/>
<dbReference type="AlphaFoldDB" id="A0A0E0MYH9"/>
<dbReference type="STRING" id="4529.A0A0E0MYH9"/>
<dbReference type="PANTHER" id="PTHR33377">
    <property type="entry name" value="OS10G0134700 PROTEIN-RELATED"/>
    <property type="match status" value="1"/>
</dbReference>
<evidence type="ECO:0008006" key="3">
    <source>
        <dbReference type="Google" id="ProtNLM"/>
    </source>
</evidence>
<sequence length="1123" mass="128964">MNILFSALASEIASRTISFIVAKYQKQTTMDKTIRLHQLLLRARTIIEEADGRHISNQAMLLQLRQLRNAMYEGHYVLDTFKGQTEVNKPFNNLSKIQVSIESLESKIGDLKEFVVFLMDCPRFLREPYNTYLFMERCMFGRHVEKDHIIDFLMQPSSLSLEILPVIGPREIGKRTLVEHVLNKEMVQKHFSHIIRLSSDDLNNIENDSTSKGHNLISFTERSLLVVELEHEADLVAWGRFRSSLSKINIMIKVLLISCVQKVSTSGTTGALKLKRMRSDEFWNFFRTLCFGSENPYEHQLLLSMALKMAKLAKGDFVCANIVSRLLRANFSTEFWSHMLDRMIKGQRLHFHLFGEHANDRVGKNRSHIVFDIADGTIILANKIYTSTTSLEDTGVPKITVENLLNKTAIIPTEGNFEVLRWQSPIAPYYSYLGNCRKGIVSLTDKEKLIRYQIRCGSMFSGVNTGLSVLGMGSFATSTSTAIYEKRKRSNRLNLFYWLTIPIRYQIRCGAVFSGVNTGLRVLGMGSLATSTSTAIYEKRKRSKIAYTYSTDYIRCSILRVSTIIEEADSSTTRNLVECGTRKIASEDISLKGVAAPSEGSFELVKWRSPIPPYYSYLVKECVVQKASEVVPEDRGLKRKRRYRKQNTMDKMIRLHRLLLRAFTIIEEVDGRYISNQGMLLQLRQLRIVMYKGHYVLDTFKGHAEVSRSFNLNKIQVIIENLESMMEVLPIIGPQEIGKKTLVEHVLNEEMVKRKFSCIICLNSDGLRNLLGDGSPIEQNNLIYSNGKCLIVVELQHDNDLIAWRRFQSSLSMIKFVSKVILISSVQGVSRLGTTQALRLKKMRKDEFWYFFKTLSFGSTNPDEHKELIPIAMKIAVLINRDFIGAHVFSRLLRTNRNAQFWRRMLLFLNKVIECNLHVFGEHVSDIVGSNRPYYVLSNRDDAPHIWCTSSNTIPGHLVDWGSTIITMEGIMSESVALPTEGNFQVIRWQSPIAPYYSYISNCEIRKVSQVVSEEKCPKRNRSWINRVIASHTCHLLHCCKVSEEGHHGQVATYILYQLHLRVHTIIEEVDGRYASNQTNQGMLWQLKNVVYEGHHVLDTFRQHPEERKTFNLNKIHQTIESL</sequence>
<accession>A0A0E0MYH9</accession>
<dbReference type="SUPFAM" id="SSF52540">
    <property type="entry name" value="P-loop containing nucleoside triphosphate hydrolases"/>
    <property type="match status" value="2"/>
</dbReference>
<dbReference type="InterPro" id="IPR027417">
    <property type="entry name" value="P-loop_NTPase"/>
</dbReference>
<protein>
    <recommendedName>
        <fullName evidence="3">Rx N-terminal domain-containing protein</fullName>
    </recommendedName>
</protein>
<dbReference type="PANTHER" id="PTHR33377:SF94">
    <property type="entry name" value="OS01G0582300 PROTEIN"/>
    <property type="match status" value="1"/>
</dbReference>
<reference evidence="1" key="2">
    <citation type="submission" date="2015-06" db="UniProtKB">
        <authorList>
            <consortium name="EnsemblPlants"/>
        </authorList>
    </citation>
    <scope>IDENTIFICATION</scope>
</reference>
<dbReference type="eggNOG" id="ENOG502R3VI">
    <property type="taxonomic scope" value="Eukaryota"/>
</dbReference>
<keyword evidence="2" id="KW-1185">Reference proteome</keyword>
<dbReference type="Gene3D" id="3.40.50.300">
    <property type="entry name" value="P-loop containing nucleotide triphosphate hydrolases"/>
    <property type="match status" value="1"/>
</dbReference>
<dbReference type="Gramene" id="ORUFI01G23330.1">
    <property type="protein sequence ID" value="ORUFI01G23330.1"/>
    <property type="gene ID" value="ORUFI01G23330"/>
</dbReference>
<proteinExistence type="predicted"/>
<dbReference type="Proteomes" id="UP000008022">
    <property type="component" value="Unassembled WGS sequence"/>
</dbReference>